<reference evidence="2 3" key="1">
    <citation type="submission" date="2018-08" db="EMBL/GenBank/DDBJ databases">
        <title>Draft genome sequence of the cyanotroph, Pseudomonas monteilii BCN3.</title>
        <authorList>
            <person name="Jones L.B."/>
            <person name="Kunz D.A."/>
        </authorList>
    </citation>
    <scope>NUCLEOTIDE SEQUENCE [LARGE SCALE GENOMIC DNA]</scope>
    <source>
        <strain evidence="2 3">BCN3</strain>
    </source>
</reference>
<gene>
    <name evidence="2" type="ORF">D0894_01725</name>
</gene>
<organism evidence="2 3">
    <name type="scientific">Pseudomonas monteilii</name>
    <dbReference type="NCBI Taxonomy" id="76759"/>
    <lineage>
        <taxon>Bacteria</taxon>
        <taxon>Pseudomonadati</taxon>
        <taxon>Pseudomonadota</taxon>
        <taxon>Gammaproteobacteria</taxon>
        <taxon>Pseudomonadales</taxon>
        <taxon>Pseudomonadaceae</taxon>
        <taxon>Pseudomonas</taxon>
    </lineage>
</organism>
<evidence type="ECO:0000256" key="1">
    <source>
        <dbReference type="SAM" id="MobiDB-lite"/>
    </source>
</evidence>
<feature type="region of interest" description="Disordered" evidence="1">
    <location>
        <begin position="56"/>
        <end position="114"/>
    </location>
</feature>
<accession>A0A399MEP1</accession>
<evidence type="ECO:0000313" key="2">
    <source>
        <dbReference type="EMBL" id="RII80318.1"/>
    </source>
</evidence>
<dbReference type="Proteomes" id="UP000265875">
    <property type="component" value="Unassembled WGS sequence"/>
</dbReference>
<comment type="caution">
    <text evidence="2">The sequence shown here is derived from an EMBL/GenBank/DDBJ whole genome shotgun (WGS) entry which is preliminary data.</text>
</comment>
<evidence type="ECO:0000313" key="3">
    <source>
        <dbReference type="Proteomes" id="UP000265875"/>
    </source>
</evidence>
<sequence>MVCRGGQAAFDGRYVSSGLIDRYRRQASSHKFNTGFKGCGVPVGAGLPAMGCKAAPNSPRYHRKKLTDPLGQPPPNLSVLPHTTLPTRAQSSRRVSTMNTPSKPKHSSEPISSA</sequence>
<protein>
    <submittedName>
        <fullName evidence="2">Uncharacterized protein</fullName>
    </submittedName>
</protein>
<feature type="compositionally biased region" description="Polar residues" evidence="1">
    <location>
        <begin position="84"/>
        <end position="102"/>
    </location>
</feature>
<dbReference type="AlphaFoldDB" id="A0A399MEP1"/>
<dbReference type="EMBL" id="QWLL01000005">
    <property type="protein sequence ID" value="RII80318.1"/>
    <property type="molecule type" value="Genomic_DNA"/>
</dbReference>
<name>A0A399MEP1_9PSED</name>
<proteinExistence type="predicted"/>